<evidence type="ECO:0000313" key="1">
    <source>
        <dbReference type="EMBL" id="PKU68581.1"/>
    </source>
</evidence>
<dbReference type="EMBL" id="KZ503077">
    <property type="protein sequence ID" value="PKU68581.1"/>
    <property type="molecule type" value="Genomic_DNA"/>
</dbReference>
<evidence type="ECO:0000313" key="2">
    <source>
        <dbReference type="Proteomes" id="UP000233837"/>
    </source>
</evidence>
<protein>
    <recommendedName>
        <fullName evidence="3">Membrane protein YuiD</fullName>
    </recommendedName>
</protein>
<dbReference type="OrthoDB" id="1909848at2759"/>
<evidence type="ECO:0008006" key="3">
    <source>
        <dbReference type="Google" id="ProtNLM"/>
    </source>
</evidence>
<organism evidence="1 2">
    <name type="scientific">Dendrobium catenatum</name>
    <dbReference type="NCBI Taxonomy" id="906689"/>
    <lineage>
        <taxon>Eukaryota</taxon>
        <taxon>Viridiplantae</taxon>
        <taxon>Streptophyta</taxon>
        <taxon>Embryophyta</taxon>
        <taxon>Tracheophyta</taxon>
        <taxon>Spermatophyta</taxon>
        <taxon>Magnoliopsida</taxon>
        <taxon>Liliopsida</taxon>
        <taxon>Asparagales</taxon>
        <taxon>Orchidaceae</taxon>
        <taxon>Epidendroideae</taxon>
        <taxon>Malaxideae</taxon>
        <taxon>Dendrobiinae</taxon>
        <taxon>Dendrobium</taxon>
    </lineage>
</organism>
<accession>A0A2I0VYU3</accession>
<reference evidence="1 2" key="2">
    <citation type="journal article" date="2017" name="Nature">
        <title>The Apostasia genome and the evolution of orchids.</title>
        <authorList>
            <person name="Zhang G.Q."/>
            <person name="Liu K.W."/>
            <person name="Li Z."/>
            <person name="Lohaus R."/>
            <person name="Hsiao Y.Y."/>
            <person name="Niu S.C."/>
            <person name="Wang J.Y."/>
            <person name="Lin Y.C."/>
            <person name="Xu Q."/>
            <person name="Chen L.J."/>
            <person name="Yoshida K."/>
            <person name="Fujiwara S."/>
            <person name="Wang Z.W."/>
            <person name="Zhang Y.Q."/>
            <person name="Mitsuda N."/>
            <person name="Wang M."/>
            <person name="Liu G.H."/>
            <person name="Pecoraro L."/>
            <person name="Huang H.X."/>
            <person name="Xiao X.J."/>
            <person name="Lin M."/>
            <person name="Wu X.Y."/>
            <person name="Wu W.L."/>
            <person name="Chen Y.Y."/>
            <person name="Chang S.B."/>
            <person name="Sakamoto S."/>
            <person name="Ohme-Takagi M."/>
            <person name="Yagi M."/>
            <person name="Zeng S.J."/>
            <person name="Shen C.Y."/>
            <person name="Yeh C.M."/>
            <person name="Luo Y.B."/>
            <person name="Tsai W.C."/>
            <person name="Van de Peer Y."/>
            <person name="Liu Z.J."/>
        </authorList>
    </citation>
    <scope>NUCLEOTIDE SEQUENCE [LARGE SCALE GENOMIC DNA]</scope>
    <source>
        <tissue evidence="1">The whole plant</tissue>
    </source>
</reference>
<dbReference type="InterPro" id="IPR003832">
    <property type="entry name" value="DUF212"/>
</dbReference>
<dbReference type="AlphaFoldDB" id="A0A2I0VYU3"/>
<dbReference type="Proteomes" id="UP000233837">
    <property type="component" value="Unassembled WGS sequence"/>
</dbReference>
<keyword evidence="2" id="KW-1185">Reference proteome</keyword>
<gene>
    <name evidence="1" type="ORF">MA16_Dca021305</name>
</gene>
<dbReference type="STRING" id="906689.A0A2I0VYU3"/>
<dbReference type="Pfam" id="PF02681">
    <property type="entry name" value="DUF212"/>
    <property type="match status" value="1"/>
</dbReference>
<name>A0A2I0VYU3_9ASPA</name>
<dbReference type="PANTHER" id="PTHR31446">
    <property type="entry name" value="ACID PHOSPHATASE/VANADIUM-DEPENDENT HALOPEROXIDASE-RELATED PROTEIN"/>
    <property type="match status" value="1"/>
</dbReference>
<dbReference type="PANTHER" id="PTHR31446:SF2">
    <property type="entry name" value="ACID PHOSPHATASE_VANADIUM-DEPENDENT HALOPEROXIDASE-RELATED PROTEIN"/>
    <property type="match status" value="1"/>
</dbReference>
<reference evidence="1 2" key="1">
    <citation type="journal article" date="2016" name="Sci. Rep.">
        <title>The Dendrobium catenatum Lindl. genome sequence provides insights into polysaccharide synthase, floral development and adaptive evolution.</title>
        <authorList>
            <person name="Zhang G.Q."/>
            <person name="Xu Q."/>
            <person name="Bian C."/>
            <person name="Tsai W.C."/>
            <person name="Yeh C.M."/>
            <person name="Liu K.W."/>
            <person name="Yoshida K."/>
            <person name="Zhang L.S."/>
            <person name="Chang S.B."/>
            <person name="Chen F."/>
            <person name="Shi Y."/>
            <person name="Su Y.Y."/>
            <person name="Zhang Y.Q."/>
            <person name="Chen L.J."/>
            <person name="Yin Y."/>
            <person name="Lin M."/>
            <person name="Huang H."/>
            <person name="Deng H."/>
            <person name="Wang Z.W."/>
            <person name="Zhu S.L."/>
            <person name="Zhao X."/>
            <person name="Deng C."/>
            <person name="Niu S.C."/>
            <person name="Huang J."/>
            <person name="Wang M."/>
            <person name="Liu G.H."/>
            <person name="Yang H.J."/>
            <person name="Xiao X.J."/>
            <person name="Hsiao Y.Y."/>
            <person name="Wu W.L."/>
            <person name="Chen Y.Y."/>
            <person name="Mitsuda N."/>
            <person name="Ohme-Takagi M."/>
            <person name="Luo Y.B."/>
            <person name="Van de Peer Y."/>
            <person name="Liu Z.J."/>
        </authorList>
    </citation>
    <scope>NUCLEOTIDE SEQUENCE [LARGE SCALE GENOMIC DNA]</scope>
    <source>
        <tissue evidence="1">The whole plant</tissue>
    </source>
</reference>
<proteinExistence type="predicted"/>
<sequence length="305" mass="32568">MEILTRCYAEPLHIKRVLQGKLLAKECIYILSPPQLCDLILLEEAARCRLLLLPCPVLYPRPASPPHLPPRRRRSRSCPFNGKSLACVSAFKVGAEEIAELAKNKVLVASTLSYAIGQLSKSFASAFNGDGIELKAAVRSGGMPSVHSASVVAAATSLALDRGFSDPIFGMSVVFAALVMYDAQGVRREVGYHAKIINELLKAQDLKSKSGTSSITSGESGSVFSDSENANNCIGKTKTNSLLKSGITSSNLETLQSLKVDFKETSHKSESSCSPLNESVGHTEIQVLAGGLLGFIISLMVNSII</sequence>